<evidence type="ECO:0000313" key="4">
    <source>
        <dbReference type="EMBL" id="PRW33505.1"/>
    </source>
</evidence>
<reference evidence="4 5" key="1">
    <citation type="journal article" date="2018" name="Plant J.">
        <title>Genome sequences of Chlorella sorokiniana UTEX 1602 and Micractinium conductrix SAG 241.80: implications to maltose excretion by a green alga.</title>
        <authorList>
            <person name="Arriola M.B."/>
            <person name="Velmurugan N."/>
            <person name="Zhang Y."/>
            <person name="Plunkett M.H."/>
            <person name="Hondzo H."/>
            <person name="Barney B.M."/>
        </authorList>
    </citation>
    <scope>NUCLEOTIDE SEQUENCE [LARGE SCALE GENOMIC DNA]</scope>
    <source>
        <strain evidence="5">UTEX 1602</strain>
    </source>
</reference>
<keyword evidence="3" id="KW-0812">Transmembrane</keyword>
<sequence>MAARRVSAAEYAAQRDRTTAEQLNLLMADPAFKAWEERKASRGRLVSAAANTALAVACVVLVLALALLRPAAPAAAPHQTLPVSQAVEPATPIAAILTDAPAALDACEPIAAGEEVEALRRQVDALRQEAEAATAALADRDLQLRSEREARAADAQLVQQDEATKAAFEQLRTDKEQLAAEYQRVTAEYQSVAATNQQLRNENQQLAADKQRLAAAAAAAASLTEATAGVAMAALGDVPAAAPAALSALLPPPVAAALAGPAATVYALLAALAIAALTVVLQLRGRRAVAAHAAHAAALAARLKETAFARDTAEKSLELLEGELQHRMKQLGDAQQRAADAASPRIGTAPQPPPAHTPGKGELPPPPASLVEKFLVDHNFLAVQQDQMQEWLEMEQQYREMQAVVEELQSELAERDERLAALEQEGAATPTHEHASVEVRARDDQLAQLRGWLDEAQEELLNTQGALAEREVECRRVSAQLEALQTLAGVAQETAGSMEGREAALLAQNLELAAQLQAVTAAHEDMRAQLSAAAAAGTSTALALGAFGTTSTRPQASAASTVPGTPADLSAEVQSCLELMRATRAQLADRLQHSQGVCEEMIAGCQQGAAAQDAEDVAPAADAGAFGSPAPASPASPREESPAVLGVSRRHHANVAHDASPSPPSKLSGESGWGGSSCSPSVSPRSDCGGATPRKAAQARVAEARARTTAWDLAGFVRSLGFQFEDAAVPVERSEFLALKQAACEALAAVAGGAAGRQERALACEALKVLEGWEWPVGRIETPPPSPFWRMLGLQS</sequence>
<keyword evidence="1" id="KW-0175">Coiled coil</keyword>
<dbReference type="OrthoDB" id="515512at2759"/>
<name>A0A2P6TGU5_CHLSO</name>
<feature type="region of interest" description="Disordered" evidence="2">
    <location>
        <begin position="329"/>
        <end position="369"/>
    </location>
</feature>
<keyword evidence="3" id="KW-0472">Membrane</keyword>
<gene>
    <name evidence="4" type="ORF">C2E21_7720</name>
</gene>
<feature type="coiled-coil region" evidence="1">
    <location>
        <begin position="168"/>
        <end position="216"/>
    </location>
</feature>
<dbReference type="Proteomes" id="UP000239899">
    <property type="component" value="Unassembled WGS sequence"/>
</dbReference>
<feature type="compositionally biased region" description="Low complexity" evidence="2">
    <location>
        <begin position="665"/>
        <end position="686"/>
    </location>
</feature>
<proteinExistence type="predicted"/>
<organism evidence="4 5">
    <name type="scientific">Chlorella sorokiniana</name>
    <name type="common">Freshwater green alga</name>
    <dbReference type="NCBI Taxonomy" id="3076"/>
    <lineage>
        <taxon>Eukaryota</taxon>
        <taxon>Viridiplantae</taxon>
        <taxon>Chlorophyta</taxon>
        <taxon>core chlorophytes</taxon>
        <taxon>Trebouxiophyceae</taxon>
        <taxon>Chlorellales</taxon>
        <taxon>Chlorellaceae</taxon>
        <taxon>Chlorella clade</taxon>
        <taxon>Chlorella</taxon>
    </lineage>
</organism>
<dbReference type="EMBL" id="LHPG02000016">
    <property type="protein sequence ID" value="PRW33505.1"/>
    <property type="molecule type" value="Genomic_DNA"/>
</dbReference>
<evidence type="ECO:0000256" key="1">
    <source>
        <dbReference type="SAM" id="Coils"/>
    </source>
</evidence>
<accession>A0A2P6TGU5</accession>
<evidence type="ECO:0000256" key="3">
    <source>
        <dbReference type="SAM" id="Phobius"/>
    </source>
</evidence>
<feature type="coiled-coil region" evidence="1">
    <location>
        <begin position="391"/>
        <end position="425"/>
    </location>
</feature>
<feature type="region of interest" description="Disordered" evidence="2">
    <location>
        <begin position="615"/>
        <end position="694"/>
    </location>
</feature>
<dbReference type="AlphaFoldDB" id="A0A2P6TGU5"/>
<protein>
    <submittedName>
        <fullName evidence="4">Uncharacterized protein</fullName>
    </submittedName>
</protein>
<keyword evidence="3" id="KW-1133">Transmembrane helix</keyword>
<keyword evidence="5" id="KW-1185">Reference proteome</keyword>
<evidence type="ECO:0000256" key="2">
    <source>
        <dbReference type="SAM" id="MobiDB-lite"/>
    </source>
</evidence>
<evidence type="ECO:0000313" key="5">
    <source>
        <dbReference type="Proteomes" id="UP000239899"/>
    </source>
</evidence>
<feature type="compositionally biased region" description="Low complexity" evidence="2">
    <location>
        <begin position="615"/>
        <end position="636"/>
    </location>
</feature>
<comment type="caution">
    <text evidence="4">The sequence shown here is derived from an EMBL/GenBank/DDBJ whole genome shotgun (WGS) entry which is preliminary data.</text>
</comment>
<feature type="transmembrane region" description="Helical" evidence="3">
    <location>
        <begin position="45"/>
        <end position="68"/>
    </location>
</feature>